<dbReference type="RefSeq" id="XP_041186917.1">
    <property type="nucleotide sequence ID" value="XM_041344296.1"/>
</dbReference>
<evidence type="ECO:0000313" key="3">
    <source>
        <dbReference type="Proteomes" id="UP000807769"/>
    </source>
</evidence>
<sequence>MDVVRTSSSLTRRCQCCSQVQAAVSNVVLESLQALRCSIPVLDELPLINSSTAAVLLTRLEEKHLYRGLDHGNGQADCASCSCRTIGSLEPQVYFGNEHPPVTAMDSVHVGAPLARAWGLFCTALLTIVYSAMIFVYQALCLQAQSAKDFIITITRTTTILCFLFAVLGTNVSGWRKCDGMNQGNLGRCRTY</sequence>
<evidence type="ECO:0000313" key="2">
    <source>
        <dbReference type="EMBL" id="KAG1804405.1"/>
    </source>
</evidence>
<protein>
    <recommendedName>
        <fullName evidence="4">Transmembrane protein</fullName>
    </recommendedName>
</protein>
<keyword evidence="3" id="KW-1185">Reference proteome</keyword>
<keyword evidence="1" id="KW-0472">Membrane</keyword>
<evidence type="ECO:0008006" key="4">
    <source>
        <dbReference type="Google" id="ProtNLM"/>
    </source>
</evidence>
<reference evidence="2" key="1">
    <citation type="journal article" date="2020" name="New Phytol.">
        <title>Comparative genomics reveals dynamic genome evolution in host specialist ectomycorrhizal fungi.</title>
        <authorList>
            <person name="Lofgren L.A."/>
            <person name="Nguyen N.H."/>
            <person name="Vilgalys R."/>
            <person name="Ruytinx J."/>
            <person name="Liao H.L."/>
            <person name="Branco S."/>
            <person name="Kuo A."/>
            <person name="LaButti K."/>
            <person name="Lipzen A."/>
            <person name="Andreopoulos W."/>
            <person name="Pangilinan J."/>
            <person name="Riley R."/>
            <person name="Hundley H."/>
            <person name="Na H."/>
            <person name="Barry K."/>
            <person name="Grigoriev I.V."/>
            <person name="Stajich J.E."/>
            <person name="Kennedy P.G."/>
        </authorList>
    </citation>
    <scope>NUCLEOTIDE SEQUENCE</scope>
    <source>
        <strain evidence="2">MN1</strain>
    </source>
</reference>
<accession>A0A9P7J602</accession>
<feature type="transmembrane region" description="Helical" evidence="1">
    <location>
        <begin position="150"/>
        <end position="168"/>
    </location>
</feature>
<gene>
    <name evidence="2" type="ORF">BJ212DRAFT_897657</name>
</gene>
<dbReference type="EMBL" id="JABBWG010000058">
    <property type="protein sequence ID" value="KAG1804405.1"/>
    <property type="molecule type" value="Genomic_DNA"/>
</dbReference>
<keyword evidence="1" id="KW-0812">Transmembrane</keyword>
<proteinExistence type="predicted"/>
<dbReference type="AlphaFoldDB" id="A0A9P7J602"/>
<keyword evidence="1" id="KW-1133">Transmembrane helix</keyword>
<dbReference type="Proteomes" id="UP000807769">
    <property type="component" value="Unassembled WGS sequence"/>
</dbReference>
<name>A0A9P7J602_9AGAM</name>
<dbReference type="OrthoDB" id="10519028at2759"/>
<organism evidence="2 3">
    <name type="scientific">Suillus subaureus</name>
    <dbReference type="NCBI Taxonomy" id="48587"/>
    <lineage>
        <taxon>Eukaryota</taxon>
        <taxon>Fungi</taxon>
        <taxon>Dikarya</taxon>
        <taxon>Basidiomycota</taxon>
        <taxon>Agaricomycotina</taxon>
        <taxon>Agaricomycetes</taxon>
        <taxon>Agaricomycetidae</taxon>
        <taxon>Boletales</taxon>
        <taxon>Suillineae</taxon>
        <taxon>Suillaceae</taxon>
        <taxon>Suillus</taxon>
    </lineage>
</organism>
<comment type="caution">
    <text evidence="2">The sequence shown here is derived from an EMBL/GenBank/DDBJ whole genome shotgun (WGS) entry which is preliminary data.</text>
</comment>
<evidence type="ECO:0000256" key="1">
    <source>
        <dbReference type="SAM" id="Phobius"/>
    </source>
</evidence>
<dbReference type="GeneID" id="64638312"/>
<feature type="transmembrane region" description="Helical" evidence="1">
    <location>
        <begin position="117"/>
        <end position="138"/>
    </location>
</feature>